<dbReference type="Proteomes" id="UP000325466">
    <property type="component" value="Unassembled WGS sequence"/>
</dbReference>
<gene>
    <name evidence="2" type="ORF">RAJCM14343_1837</name>
</gene>
<keyword evidence="1" id="KW-0812">Transmembrane</keyword>
<feature type="transmembrane region" description="Helical" evidence="1">
    <location>
        <begin position="12"/>
        <end position="34"/>
    </location>
</feature>
<keyword evidence="1" id="KW-1133">Transmembrane helix</keyword>
<reference evidence="2 3" key="1">
    <citation type="journal article" date="2018" name="Biodegradation">
        <title>1,4-Dioxane degradation characteristics of Rhodococcus aetherivorans JCM 14343.</title>
        <authorList>
            <person name="Inoue D."/>
            <person name="Tsunoda T."/>
            <person name="Yamamoto N."/>
            <person name="Ike M."/>
            <person name="Sei K."/>
        </authorList>
    </citation>
    <scope>NUCLEOTIDE SEQUENCE [LARGE SCALE GENOMIC DNA]</scope>
    <source>
        <strain evidence="2 3">JCM 14343</strain>
    </source>
</reference>
<name>A0ABQ0YJ94_9NOCA</name>
<evidence type="ECO:0000313" key="2">
    <source>
        <dbReference type="EMBL" id="GES36585.1"/>
    </source>
</evidence>
<sequence length="42" mass="4259">MRPPDRGTAGAAVTANVVLLLFVLAAGIGGTAALQGALRRRR</sequence>
<organism evidence="2 3">
    <name type="scientific">Rhodococcus aetherivorans</name>
    <dbReference type="NCBI Taxonomy" id="191292"/>
    <lineage>
        <taxon>Bacteria</taxon>
        <taxon>Bacillati</taxon>
        <taxon>Actinomycetota</taxon>
        <taxon>Actinomycetes</taxon>
        <taxon>Mycobacteriales</taxon>
        <taxon>Nocardiaceae</taxon>
        <taxon>Rhodococcus</taxon>
    </lineage>
</organism>
<dbReference type="EMBL" id="BLAH01000072">
    <property type="protein sequence ID" value="GES36585.1"/>
    <property type="molecule type" value="Genomic_DNA"/>
</dbReference>
<keyword evidence="1" id="KW-0472">Membrane</keyword>
<proteinExistence type="predicted"/>
<accession>A0ABQ0YJ94</accession>
<protein>
    <submittedName>
        <fullName evidence="2">Uncharacterized protein</fullName>
    </submittedName>
</protein>
<evidence type="ECO:0000256" key="1">
    <source>
        <dbReference type="SAM" id="Phobius"/>
    </source>
</evidence>
<evidence type="ECO:0000313" key="3">
    <source>
        <dbReference type="Proteomes" id="UP000325466"/>
    </source>
</evidence>
<comment type="caution">
    <text evidence="2">The sequence shown here is derived from an EMBL/GenBank/DDBJ whole genome shotgun (WGS) entry which is preliminary data.</text>
</comment>
<keyword evidence="3" id="KW-1185">Reference proteome</keyword>